<feature type="compositionally biased region" description="Basic and acidic residues" evidence="6">
    <location>
        <begin position="912"/>
        <end position="923"/>
    </location>
</feature>
<feature type="region of interest" description="Disordered" evidence="6">
    <location>
        <begin position="884"/>
        <end position="903"/>
    </location>
</feature>
<organism evidence="8 9">
    <name type="scientific">Parasponia andersonii</name>
    <name type="common">Sponia andersonii</name>
    <dbReference type="NCBI Taxonomy" id="3476"/>
    <lineage>
        <taxon>Eukaryota</taxon>
        <taxon>Viridiplantae</taxon>
        <taxon>Streptophyta</taxon>
        <taxon>Embryophyta</taxon>
        <taxon>Tracheophyta</taxon>
        <taxon>Spermatophyta</taxon>
        <taxon>Magnoliopsida</taxon>
        <taxon>eudicotyledons</taxon>
        <taxon>Gunneridae</taxon>
        <taxon>Pentapetalae</taxon>
        <taxon>rosids</taxon>
        <taxon>fabids</taxon>
        <taxon>Rosales</taxon>
        <taxon>Cannabaceae</taxon>
        <taxon>Parasponia</taxon>
    </lineage>
</organism>
<dbReference type="CDD" id="cd15566">
    <property type="entry name" value="PHD3_NSD"/>
    <property type="match status" value="1"/>
</dbReference>
<dbReference type="InterPro" id="IPR058939">
    <property type="entry name" value="Mtase_EDM2"/>
</dbReference>
<evidence type="ECO:0000256" key="5">
    <source>
        <dbReference type="ARBA" id="ARBA00023242"/>
    </source>
</evidence>
<dbReference type="PANTHER" id="PTHR46235">
    <property type="entry name" value="PHD FINGER-CONTAINING PROTEIN DDB_G0268158"/>
    <property type="match status" value="1"/>
</dbReference>
<feature type="domain" description="Zinc finger PHD-type" evidence="7">
    <location>
        <begin position="352"/>
        <end position="418"/>
    </location>
</feature>
<sequence>MASSDDEAEALPLSVANYHFVDDKDEPVSFSVLPIQWRESEPIDGKKLQVFIHGTADNGLQKIYKRVIAWKFDLSNVKPEISVLSKENNWIKLQKPRKSFEDVIRSILITVHCLHFVIRNPETSGKSLWDHLSKVFSLYEVRPSENDLVDHTALISEAVERNEVLSKSEFLLAFLNEKPRKRRLPNEERQVTAISRFIVDDTDADRVDYAEEDESNEDDELFDTVCTFCDNGGDLLCCEGSCLRSFHATVEAGEDSLCNSLGYTEDEVNAIQQFLCKNCEYKQHQCFVCGKLGGSDKYSGAEVFRCVSATCGRFYHPHCVAKLLNLDNGVSAEDLEKKIAEGESFTCPIHKCCVCKQGENKKDPDLQFAVCRRCPKSYHRKCLPRKISFENIEKEDIIARAWPNLLPNRILIYCFKHEIDEEIGTPVRNHVKFPGAEEKKSTSEKMKTSIGEKRQKQTLGLLGGGKKIVSKTTVLPSEESRQGRTTYAASKLIKKSSFALKVDGKEASGKFSSGSNTPKRKKVNDASRKELNSSMAEDSLGNRHFELMNERSGTVKSGKQSTSDGKLNKATTVNPATEKLSSELPPLDTDRERRLLDLMKDAESSITIEDIRKKYKVPSTHVTTQKFAMERAAITLGKVEVAVEAVRAALRKLEEGSSIEDAKAVCQPEVVQQLFRWKDRLGVSLAPFLHGMRYTSFGRHFTKVEKLEEIVNKLHWYVQGGDMIVDFCCGANDFSVLMKKKLDETGKKCSYKNYDFIQPKNDFNFEKRDWMTVQPKELPTGSKLIMGLNPPFGVKASLANQFINKALKFKPKLLILIVPPETQRLDEKESPYDLVWEDDRFLSGKSFYLPGSVNVRDEQMEQWNATPPLLYLWSRPDWSAKQREIAERHGHNSKQQEAVEGHSESLIPDQAIGDHDDYGDIPERATGNNGDYGDIPYHAMGDPGDYGDIPDHAMDDPGSYVDILDRAMDDHGNPMVTDDPLETENLKDYLAGVVETGRKESFPLISSDRGNHVHGKKPSNGKSKKWSRCTKRNKRRASGGLLTGSKRDDGSRPLVREMHNGMPPYTDIGVNNYQNLESSTPGSHSQFGTAYGDDILRRYSVDGDEHHSRFPSRSVTDYGVRNLEEHQLIGHTRDSTDGFGGRTLETEDMLRRESGIRSQVRLYGQQGPEVQGSYYQGGQDRRYGQIGSHTPLSSTYGHPGPIFEPYRLNSSGTQWYVPQPDALHHTRMSALGAEPPPPMFGGNNMFDPRAPAPHHGHPGGPMSFASGPHQPYSHRNSAGWLND</sequence>
<feature type="compositionally biased region" description="Basic residues" evidence="6">
    <location>
        <begin position="1012"/>
        <end position="1037"/>
    </location>
</feature>
<dbReference type="GO" id="GO:0008270">
    <property type="term" value="F:zinc ion binding"/>
    <property type="evidence" value="ECO:0007669"/>
    <property type="project" value="UniProtKB-KW"/>
</dbReference>
<dbReference type="EMBL" id="JXTB01000487">
    <property type="protein sequence ID" value="PON38714.1"/>
    <property type="molecule type" value="Genomic_DNA"/>
</dbReference>
<feature type="compositionally biased region" description="Polar residues" evidence="6">
    <location>
        <begin position="551"/>
        <end position="575"/>
    </location>
</feature>
<dbReference type="InterPro" id="IPR001965">
    <property type="entry name" value="Znf_PHD"/>
</dbReference>
<dbReference type="InterPro" id="IPR022702">
    <property type="entry name" value="Cytosine_MeTrfase1_RFD"/>
</dbReference>
<keyword evidence="5" id="KW-0539">Nucleus</keyword>
<dbReference type="OrthoDB" id="21264at2759"/>
<keyword evidence="3" id="KW-0863">Zinc-finger</keyword>
<feature type="region of interest" description="Disordered" evidence="6">
    <location>
        <begin position="505"/>
        <end position="584"/>
    </location>
</feature>
<feature type="region of interest" description="Disordered" evidence="6">
    <location>
        <begin position="1235"/>
        <end position="1283"/>
    </location>
</feature>
<keyword evidence="9" id="KW-1185">Reference proteome</keyword>
<dbReference type="Pfam" id="PF12047">
    <property type="entry name" value="DNMT1-RFD"/>
    <property type="match status" value="1"/>
</dbReference>
<evidence type="ECO:0000256" key="6">
    <source>
        <dbReference type="SAM" id="MobiDB-lite"/>
    </source>
</evidence>
<feature type="compositionally biased region" description="Basic and acidic residues" evidence="6">
    <location>
        <begin position="540"/>
        <end position="549"/>
    </location>
</feature>
<evidence type="ECO:0000259" key="7">
    <source>
        <dbReference type="SMART" id="SM00249"/>
    </source>
</evidence>
<dbReference type="Proteomes" id="UP000237105">
    <property type="component" value="Unassembled WGS sequence"/>
</dbReference>
<evidence type="ECO:0000256" key="4">
    <source>
        <dbReference type="ARBA" id="ARBA00022833"/>
    </source>
</evidence>
<dbReference type="GO" id="GO:0005634">
    <property type="term" value="C:nucleus"/>
    <property type="evidence" value="ECO:0007669"/>
    <property type="project" value="UniProtKB-SubCell"/>
</dbReference>
<feature type="domain" description="Zinc finger PHD-type" evidence="7">
    <location>
        <begin position="285"/>
        <end position="351"/>
    </location>
</feature>
<evidence type="ECO:0000313" key="9">
    <source>
        <dbReference type="Proteomes" id="UP000237105"/>
    </source>
</evidence>
<keyword evidence="2" id="KW-0479">Metal-binding</keyword>
<feature type="region of interest" description="Disordered" evidence="6">
    <location>
        <begin position="912"/>
        <end position="933"/>
    </location>
</feature>
<comment type="subcellular location">
    <subcellularLocation>
        <location evidence="1">Nucleus</location>
    </subcellularLocation>
</comment>
<feature type="region of interest" description="Disordered" evidence="6">
    <location>
        <begin position="1003"/>
        <end position="1053"/>
    </location>
</feature>
<dbReference type="CDD" id="cd15565">
    <property type="entry name" value="PHD2_NSD"/>
    <property type="match status" value="1"/>
</dbReference>
<evidence type="ECO:0000256" key="3">
    <source>
        <dbReference type="ARBA" id="ARBA00022771"/>
    </source>
</evidence>
<dbReference type="Gene3D" id="3.30.40.10">
    <property type="entry name" value="Zinc/RING finger domain, C3HC4 (zinc finger)"/>
    <property type="match status" value="2"/>
</dbReference>
<evidence type="ECO:0000313" key="8">
    <source>
        <dbReference type="EMBL" id="PON38714.1"/>
    </source>
</evidence>
<dbReference type="InterPro" id="IPR013083">
    <property type="entry name" value="Znf_RING/FYVE/PHD"/>
</dbReference>
<feature type="domain" description="Zinc finger PHD-type" evidence="7">
    <location>
        <begin position="225"/>
        <end position="280"/>
    </location>
</feature>
<reference evidence="9" key="1">
    <citation type="submission" date="2016-06" db="EMBL/GenBank/DDBJ databases">
        <title>Parallel loss of symbiosis genes in relatives of nitrogen-fixing non-legume Parasponia.</title>
        <authorList>
            <person name="Van Velzen R."/>
            <person name="Holmer R."/>
            <person name="Bu F."/>
            <person name="Rutten L."/>
            <person name="Van Zeijl A."/>
            <person name="Liu W."/>
            <person name="Santuari L."/>
            <person name="Cao Q."/>
            <person name="Sharma T."/>
            <person name="Shen D."/>
            <person name="Roswanjaya Y."/>
            <person name="Wardhani T."/>
            <person name="Kalhor M.S."/>
            <person name="Jansen J."/>
            <person name="Van den Hoogen J."/>
            <person name="Gungor B."/>
            <person name="Hartog M."/>
            <person name="Hontelez J."/>
            <person name="Verver J."/>
            <person name="Yang W.-C."/>
            <person name="Schijlen E."/>
            <person name="Repin R."/>
            <person name="Schilthuizen M."/>
            <person name="Schranz E."/>
            <person name="Heidstra R."/>
            <person name="Miyata K."/>
            <person name="Fedorova E."/>
            <person name="Kohlen W."/>
            <person name="Bisseling T."/>
            <person name="Smit S."/>
            <person name="Geurts R."/>
        </authorList>
    </citation>
    <scope>NUCLEOTIDE SEQUENCE [LARGE SCALE GENOMIC DNA]</scope>
    <source>
        <strain evidence="9">cv. WU1-14</strain>
    </source>
</reference>
<dbReference type="InterPro" id="IPR055198">
    <property type="entry name" value="NSD_PHD"/>
</dbReference>
<proteinExistence type="predicted"/>
<gene>
    <name evidence="8" type="ORF">PanWU01x14_310380</name>
</gene>
<evidence type="ECO:0000256" key="2">
    <source>
        <dbReference type="ARBA" id="ARBA00022723"/>
    </source>
</evidence>
<keyword evidence="4" id="KW-0862">Zinc</keyword>
<dbReference type="PANTHER" id="PTHR46235:SF3">
    <property type="entry name" value="PHD FINGER-CONTAINING PROTEIN DDB_G0268158"/>
    <property type="match status" value="1"/>
</dbReference>
<dbReference type="STRING" id="3476.A0A2P5AQ80"/>
<dbReference type="SMART" id="SM00249">
    <property type="entry name" value="PHD"/>
    <property type="match status" value="3"/>
</dbReference>
<comment type="caution">
    <text evidence="8">The sequence shown here is derived from an EMBL/GenBank/DDBJ whole genome shotgun (WGS) entry which is preliminary data.</text>
</comment>
<accession>A0A2P5AQ80</accession>
<protein>
    <submittedName>
        <fullName evidence="8">43kDa postsynaptic protein</fullName>
    </submittedName>
</protein>
<evidence type="ECO:0000256" key="1">
    <source>
        <dbReference type="ARBA" id="ARBA00004123"/>
    </source>
</evidence>
<dbReference type="Pfam" id="PF22908">
    <property type="entry name" value="PHD_NSD"/>
    <property type="match status" value="1"/>
</dbReference>
<dbReference type="Pfam" id="PF26055">
    <property type="entry name" value="Mtase_EDM2"/>
    <property type="match status" value="1"/>
</dbReference>
<name>A0A2P5AQ80_PARAD</name>